<evidence type="ECO:0000313" key="1">
    <source>
        <dbReference type="EMBL" id="KAK8860116.1"/>
    </source>
</evidence>
<keyword evidence="2" id="KW-1185">Reference proteome</keyword>
<evidence type="ECO:0000313" key="2">
    <source>
        <dbReference type="Proteomes" id="UP001390339"/>
    </source>
</evidence>
<sequence length="166" mass="17641">MGSVVMNGPYHGRTLSGVDQGASASSSSSATPIATRLSAAKFVLAVSEHGAAGTTPARPGGNASSRKLVLSNKLAISDVSAMTMASLRERLIIYARIPLYPSEHVFCTSAGIEVTDESLSVADYLQLESRTVERKAGLPAVSVYYKTHRQDVKQRPEARQSSVRFA</sequence>
<gene>
    <name evidence="1" type="ORF">PGQ11_010850</name>
</gene>
<comment type="caution">
    <text evidence="1">The sequence shown here is derived from an EMBL/GenBank/DDBJ whole genome shotgun (WGS) entry which is preliminary data.</text>
</comment>
<dbReference type="EMBL" id="JAPCWZ010000006">
    <property type="protein sequence ID" value="KAK8860116.1"/>
    <property type="molecule type" value="Genomic_DNA"/>
</dbReference>
<name>A0ABR2IAZ5_9PEZI</name>
<proteinExistence type="predicted"/>
<accession>A0ABR2IAZ5</accession>
<reference evidence="1 2" key="1">
    <citation type="journal article" date="2024" name="IMA Fungus">
        <title>Apiospora arundinis, a panoply of carbohydrate-active enzymes and secondary metabolites.</title>
        <authorList>
            <person name="Sorensen T."/>
            <person name="Petersen C."/>
            <person name="Muurmann A.T."/>
            <person name="Christiansen J.V."/>
            <person name="Brundto M.L."/>
            <person name="Overgaard C.K."/>
            <person name="Boysen A.T."/>
            <person name="Wollenberg R.D."/>
            <person name="Larsen T.O."/>
            <person name="Sorensen J.L."/>
            <person name="Nielsen K.L."/>
            <person name="Sondergaard T.E."/>
        </authorList>
    </citation>
    <scope>NUCLEOTIDE SEQUENCE [LARGE SCALE GENOMIC DNA]</scope>
    <source>
        <strain evidence="1 2">AAU 773</strain>
    </source>
</reference>
<organism evidence="1 2">
    <name type="scientific">Apiospora arundinis</name>
    <dbReference type="NCBI Taxonomy" id="335852"/>
    <lineage>
        <taxon>Eukaryota</taxon>
        <taxon>Fungi</taxon>
        <taxon>Dikarya</taxon>
        <taxon>Ascomycota</taxon>
        <taxon>Pezizomycotina</taxon>
        <taxon>Sordariomycetes</taxon>
        <taxon>Xylariomycetidae</taxon>
        <taxon>Amphisphaeriales</taxon>
        <taxon>Apiosporaceae</taxon>
        <taxon>Apiospora</taxon>
    </lineage>
</organism>
<protein>
    <submittedName>
        <fullName evidence="1">Uncharacterized protein</fullName>
    </submittedName>
</protein>
<dbReference type="Proteomes" id="UP001390339">
    <property type="component" value="Unassembled WGS sequence"/>
</dbReference>